<evidence type="ECO:0000256" key="4">
    <source>
        <dbReference type="ARBA" id="ARBA00022807"/>
    </source>
</evidence>
<dbReference type="PROSITE" id="PS50203">
    <property type="entry name" value="CALPAIN_CAT"/>
    <property type="match status" value="1"/>
</dbReference>
<evidence type="ECO:0000256" key="2">
    <source>
        <dbReference type="ARBA" id="ARBA00022670"/>
    </source>
</evidence>
<evidence type="ECO:0000313" key="9">
    <source>
        <dbReference type="Ensembl" id="ENSPKIP00000038371.1"/>
    </source>
</evidence>
<dbReference type="GO" id="GO:0005737">
    <property type="term" value="C:cytoplasm"/>
    <property type="evidence" value="ECO:0007669"/>
    <property type="project" value="TreeGrafter"/>
</dbReference>
<feature type="active site" evidence="5 6">
    <location>
        <position position="285"/>
    </location>
</feature>
<dbReference type="InterPro" id="IPR022682">
    <property type="entry name" value="Calpain_domain_III"/>
</dbReference>
<dbReference type="Gene3D" id="3.90.70.10">
    <property type="entry name" value="Cysteine proteinases"/>
    <property type="match status" value="1"/>
</dbReference>
<proteinExistence type="inferred from homology"/>
<evidence type="ECO:0000256" key="5">
    <source>
        <dbReference type="PIRSR" id="PIRSR622684-1"/>
    </source>
</evidence>
<dbReference type="Pfam" id="PF00648">
    <property type="entry name" value="Peptidase_C2"/>
    <property type="match status" value="1"/>
</dbReference>
<dbReference type="SMART" id="SM00230">
    <property type="entry name" value="CysPc"/>
    <property type="match status" value="1"/>
</dbReference>
<dbReference type="SUPFAM" id="SSF49758">
    <property type="entry name" value="Calpain large subunit, middle domain (domain III)"/>
    <property type="match status" value="1"/>
</dbReference>
<reference evidence="9" key="2">
    <citation type="submission" date="2025-09" db="UniProtKB">
        <authorList>
            <consortium name="Ensembl"/>
        </authorList>
    </citation>
    <scope>IDENTIFICATION</scope>
</reference>
<dbReference type="Ensembl" id="ENSPKIT00000019361.1">
    <property type="protein sequence ID" value="ENSPKIP00000038371.1"/>
    <property type="gene ID" value="ENSPKIG00000016175.1"/>
</dbReference>
<dbReference type="SMART" id="SM00720">
    <property type="entry name" value="calpain_III"/>
    <property type="match status" value="1"/>
</dbReference>
<dbReference type="PANTHER" id="PTHR10183:SF302">
    <property type="entry name" value="CALPAIN-14"/>
    <property type="match status" value="1"/>
</dbReference>
<keyword evidence="10" id="KW-1185">Reference proteome</keyword>
<keyword evidence="7" id="KW-1133">Transmembrane helix</keyword>
<feature type="transmembrane region" description="Helical" evidence="7">
    <location>
        <begin position="451"/>
        <end position="473"/>
    </location>
</feature>
<dbReference type="Proteomes" id="UP000261540">
    <property type="component" value="Unplaced"/>
</dbReference>
<evidence type="ECO:0000256" key="3">
    <source>
        <dbReference type="ARBA" id="ARBA00022801"/>
    </source>
</evidence>
<keyword evidence="4 6" id="KW-0788">Thiol protease</keyword>
<feature type="active site" evidence="5 6">
    <location>
        <position position="105"/>
    </location>
</feature>
<dbReference type="PANTHER" id="PTHR10183">
    <property type="entry name" value="CALPAIN"/>
    <property type="match status" value="1"/>
</dbReference>
<accession>A0A3B3T7V5</accession>
<evidence type="ECO:0000259" key="8">
    <source>
        <dbReference type="PROSITE" id="PS50203"/>
    </source>
</evidence>
<dbReference type="GO" id="GO:0006508">
    <property type="term" value="P:proteolysis"/>
    <property type="evidence" value="ECO:0007669"/>
    <property type="project" value="UniProtKB-KW"/>
</dbReference>
<keyword evidence="2 6" id="KW-0645">Protease</keyword>
<dbReference type="InterPro" id="IPR000169">
    <property type="entry name" value="Pept_cys_AS"/>
</dbReference>
<dbReference type="STRING" id="1676925.ENSPKIP00000038371"/>
<feature type="domain" description="Calpain catalytic" evidence="8">
    <location>
        <begin position="47"/>
        <end position="343"/>
    </location>
</feature>
<dbReference type="GeneTree" id="ENSGT00940000160421"/>
<evidence type="ECO:0000256" key="7">
    <source>
        <dbReference type="SAM" id="Phobius"/>
    </source>
</evidence>
<dbReference type="CDD" id="cd00044">
    <property type="entry name" value="CysPc"/>
    <property type="match status" value="1"/>
</dbReference>
<dbReference type="InterPro" id="IPR001300">
    <property type="entry name" value="Peptidase_C2_calpain_cat"/>
</dbReference>
<evidence type="ECO:0000313" key="10">
    <source>
        <dbReference type="Proteomes" id="UP000261540"/>
    </source>
</evidence>
<name>A0A3B3T7V5_9TELE</name>
<comment type="similarity">
    <text evidence="1">Belongs to the peptidase C2 family.</text>
</comment>
<protein>
    <recommendedName>
        <fullName evidence="8">Calpain catalytic domain-containing protein</fullName>
    </recommendedName>
</protein>
<dbReference type="InterPro" id="IPR036213">
    <property type="entry name" value="Calpain_III_sf"/>
</dbReference>
<keyword evidence="7" id="KW-0812">Transmembrane</keyword>
<dbReference type="InterPro" id="IPR022683">
    <property type="entry name" value="Calpain_III"/>
</dbReference>
<evidence type="ECO:0000256" key="1">
    <source>
        <dbReference type="ARBA" id="ARBA00007623"/>
    </source>
</evidence>
<dbReference type="Gene3D" id="2.60.120.380">
    <property type="match status" value="1"/>
</dbReference>
<dbReference type="Pfam" id="PF01067">
    <property type="entry name" value="Calpain_III"/>
    <property type="match status" value="1"/>
</dbReference>
<organism evidence="9 10">
    <name type="scientific">Paramormyrops kingsleyae</name>
    <dbReference type="NCBI Taxonomy" id="1676925"/>
    <lineage>
        <taxon>Eukaryota</taxon>
        <taxon>Metazoa</taxon>
        <taxon>Chordata</taxon>
        <taxon>Craniata</taxon>
        <taxon>Vertebrata</taxon>
        <taxon>Euteleostomi</taxon>
        <taxon>Actinopterygii</taxon>
        <taxon>Neopterygii</taxon>
        <taxon>Teleostei</taxon>
        <taxon>Osteoglossocephala</taxon>
        <taxon>Osteoglossomorpha</taxon>
        <taxon>Osteoglossiformes</taxon>
        <taxon>Mormyridae</taxon>
        <taxon>Paramormyrops</taxon>
    </lineage>
</organism>
<dbReference type="InterPro" id="IPR038765">
    <property type="entry name" value="Papain-like_cys_pep_sf"/>
</dbReference>
<dbReference type="FunFam" id="3.90.70.10:FF:000054">
    <property type="entry name" value="Calpain 14"/>
    <property type="match status" value="1"/>
</dbReference>
<dbReference type="InterPro" id="IPR022684">
    <property type="entry name" value="Calpain_cysteine_protease"/>
</dbReference>
<dbReference type="GO" id="GO:0004198">
    <property type="term" value="F:calcium-dependent cysteine-type endopeptidase activity"/>
    <property type="evidence" value="ECO:0007669"/>
    <property type="project" value="InterPro"/>
</dbReference>
<dbReference type="PRINTS" id="PR00704">
    <property type="entry name" value="CALPAIN"/>
</dbReference>
<keyword evidence="3 6" id="KW-0378">Hydrolase</keyword>
<keyword evidence="7" id="KW-0472">Membrane</keyword>
<evidence type="ECO:0000256" key="6">
    <source>
        <dbReference type="PROSITE-ProRule" id="PRU00239"/>
    </source>
</evidence>
<reference evidence="9" key="1">
    <citation type="submission" date="2025-08" db="UniProtKB">
        <authorList>
            <consortium name="Ensembl"/>
        </authorList>
    </citation>
    <scope>IDENTIFICATION</scope>
</reference>
<dbReference type="SUPFAM" id="SSF54001">
    <property type="entry name" value="Cysteine proteinases"/>
    <property type="match status" value="1"/>
</dbReference>
<sequence>MPPPGVCLNIIKDRNQEGGMGTVTDPVKFRGQDFYWLRDQCLKNRLRFIDGTFPPDRSIIGPKLLSREDMARVKWKRPHKMVASPCLFVDGVSRFDIVQGCLGDCWFLASVGALTFQPQMLQKVVPNDQGFQRDYAGIFHFRFWRFGAWVDVVIDDKLPTIDGNLIFVHPTTKNEFWAALLEKAYAKVCGSYSDLKAGNVSEAMMDFTGGVHVMYKLKEAPPNLWDLMNRAVKFKSLMGCGTAQGATHENVELPNGIVQGHAYAITGVAQVMSHGRPVNLVRIWNPWGRGEWNGDWSDRSSSWNTVTVEDRMSCLQICKDGEFWMSMMDFTMNFEDVDICCRTPEFLDDSPSQWGSSCHSGKWVAGTTAGGYIKFRETFWMNPQYQVRVTSGTKGSDHPGSTNMVVSLLQKPDNGSRSLSPNHYIGFTLFAVPPEVSKLFCHVGKMFPCLYYKYMCHLTYVCMLYILYIFIYLPVAGCQREISSIILQQQQPNISNESFHECSRNYPSLLFTSRGVCYCALDV</sequence>
<dbReference type="PROSITE" id="PS00139">
    <property type="entry name" value="THIOL_PROTEASE_CYS"/>
    <property type="match status" value="1"/>
</dbReference>
<dbReference type="AlphaFoldDB" id="A0A3B3T7V5"/>
<feature type="active site" evidence="5 6">
    <location>
        <position position="261"/>
    </location>
</feature>